<evidence type="ECO:0000259" key="2">
    <source>
        <dbReference type="Pfam" id="PF12146"/>
    </source>
</evidence>
<name>A0A150GBT1_GONPE</name>
<accession>A0A150GBT1</accession>
<feature type="compositionally biased region" description="Acidic residues" evidence="1">
    <location>
        <begin position="252"/>
        <end position="261"/>
    </location>
</feature>
<evidence type="ECO:0000256" key="1">
    <source>
        <dbReference type="SAM" id="MobiDB-lite"/>
    </source>
</evidence>
<sequence>MASAAAEQPCSFVNPHGERLAAKLVDAGPDSAVAILCHGYAACKDGFVFPAMAAALAERGLSSLRFDFAGNGESEGSFSFGGYYREVEDLRAAVGFVRSELRRSVAAIVGHSKGGNVVLLYAAKYDDVPRVVSVAGRAVMGRGIQERFGSDILERLAAEGWVEQRVRVDAGRTITYRLTKQAVDERLAMDMLGELARVAASRVLTLHGAADTTIPPEDGAAIAQALNRAAAAAGAGAESVGEAAGRAAGGGDGEEEAEGAEEGGRAARHRLVVVAGADHNFRRPPGAAAELIGHVVESYWQRRTSGDAGA</sequence>
<gene>
    <name evidence="3" type="ORF">GPECTOR_39g499</name>
</gene>
<protein>
    <recommendedName>
        <fullName evidence="2">Serine aminopeptidase S33 domain-containing protein</fullName>
    </recommendedName>
</protein>
<evidence type="ECO:0000313" key="3">
    <source>
        <dbReference type="EMBL" id="KXZ47005.1"/>
    </source>
</evidence>
<comment type="caution">
    <text evidence="3">The sequence shown here is derived from an EMBL/GenBank/DDBJ whole genome shotgun (WGS) entry which is preliminary data.</text>
</comment>
<reference evidence="4" key="1">
    <citation type="journal article" date="2016" name="Nat. Commun.">
        <title>The Gonium pectorale genome demonstrates co-option of cell cycle regulation during the evolution of multicellularity.</title>
        <authorList>
            <person name="Hanschen E.R."/>
            <person name="Marriage T.N."/>
            <person name="Ferris P.J."/>
            <person name="Hamaji T."/>
            <person name="Toyoda A."/>
            <person name="Fujiyama A."/>
            <person name="Neme R."/>
            <person name="Noguchi H."/>
            <person name="Minakuchi Y."/>
            <person name="Suzuki M."/>
            <person name="Kawai-Toyooka H."/>
            <person name="Smith D.R."/>
            <person name="Sparks H."/>
            <person name="Anderson J."/>
            <person name="Bakaric R."/>
            <person name="Luria V."/>
            <person name="Karger A."/>
            <person name="Kirschner M.W."/>
            <person name="Durand P.M."/>
            <person name="Michod R.E."/>
            <person name="Nozaki H."/>
            <person name="Olson B.J."/>
        </authorList>
    </citation>
    <scope>NUCLEOTIDE SEQUENCE [LARGE SCALE GENOMIC DNA]</scope>
    <source>
        <strain evidence="4">NIES-2863</strain>
    </source>
</reference>
<organism evidence="3 4">
    <name type="scientific">Gonium pectorale</name>
    <name type="common">Green alga</name>
    <dbReference type="NCBI Taxonomy" id="33097"/>
    <lineage>
        <taxon>Eukaryota</taxon>
        <taxon>Viridiplantae</taxon>
        <taxon>Chlorophyta</taxon>
        <taxon>core chlorophytes</taxon>
        <taxon>Chlorophyceae</taxon>
        <taxon>CS clade</taxon>
        <taxon>Chlamydomonadales</taxon>
        <taxon>Volvocaceae</taxon>
        <taxon>Gonium</taxon>
    </lineage>
</organism>
<dbReference type="Gene3D" id="3.40.50.1820">
    <property type="entry name" value="alpha/beta hydrolase"/>
    <property type="match status" value="1"/>
</dbReference>
<dbReference type="STRING" id="33097.A0A150GBT1"/>
<dbReference type="InterPro" id="IPR029058">
    <property type="entry name" value="AB_hydrolase_fold"/>
</dbReference>
<dbReference type="Pfam" id="PF12146">
    <property type="entry name" value="Hydrolase_4"/>
    <property type="match status" value="1"/>
</dbReference>
<dbReference type="OrthoDB" id="9988524at2759"/>
<dbReference type="InterPro" id="IPR022742">
    <property type="entry name" value="Hydrolase_4"/>
</dbReference>
<dbReference type="Proteomes" id="UP000075714">
    <property type="component" value="Unassembled WGS sequence"/>
</dbReference>
<feature type="domain" description="Serine aminopeptidase S33" evidence="2">
    <location>
        <begin position="31"/>
        <end position="211"/>
    </location>
</feature>
<keyword evidence="4" id="KW-1185">Reference proteome</keyword>
<dbReference type="PANTHER" id="PTHR42886">
    <property type="entry name" value="RE40534P-RELATED"/>
    <property type="match status" value="1"/>
</dbReference>
<dbReference type="SUPFAM" id="SSF53474">
    <property type="entry name" value="alpha/beta-Hydrolases"/>
    <property type="match status" value="1"/>
</dbReference>
<dbReference type="AlphaFoldDB" id="A0A150GBT1"/>
<evidence type="ECO:0000313" key="4">
    <source>
        <dbReference type="Proteomes" id="UP000075714"/>
    </source>
</evidence>
<dbReference type="EMBL" id="LSYV01000040">
    <property type="protein sequence ID" value="KXZ47005.1"/>
    <property type="molecule type" value="Genomic_DNA"/>
</dbReference>
<dbReference type="PANTHER" id="PTHR42886:SF53">
    <property type="entry name" value="ALPHA_BETA-HYDROLASES SUPERFAMILY PROTEIN"/>
    <property type="match status" value="1"/>
</dbReference>
<feature type="region of interest" description="Disordered" evidence="1">
    <location>
        <begin position="243"/>
        <end position="265"/>
    </location>
</feature>
<proteinExistence type="predicted"/>